<organism evidence="1 2">
    <name type="scientific">Streptomyces doebereineriae</name>
    <dbReference type="NCBI Taxonomy" id="3075528"/>
    <lineage>
        <taxon>Bacteria</taxon>
        <taxon>Bacillati</taxon>
        <taxon>Actinomycetota</taxon>
        <taxon>Actinomycetes</taxon>
        <taxon>Kitasatosporales</taxon>
        <taxon>Streptomycetaceae</taxon>
        <taxon>Streptomyces</taxon>
    </lineage>
</organism>
<dbReference type="Proteomes" id="UP001183824">
    <property type="component" value="Unassembled WGS sequence"/>
</dbReference>
<keyword evidence="2" id="KW-1185">Reference proteome</keyword>
<name>A0ABU2V8W8_9ACTN</name>
<proteinExistence type="predicted"/>
<dbReference type="SUPFAM" id="SSF53756">
    <property type="entry name" value="UDP-Glycosyltransferase/glycogen phosphorylase"/>
    <property type="match status" value="1"/>
</dbReference>
<dbReference type="EMBL" id="JAVREZ010000005">
    <property type="protein sequence ID" value="MDT0481889.1"/>
    <property type="molecule type" value="Genomic_DNA"/>
</dbReference>
<gene>
    <name evidence="1" type="ORF">RNB18_17085</name>
</gene>
<comment type="caution">
    <text evidence="1">The sequence shown here is derived from an EMBL/GenBank/DDBJ whole genome shotgun (WGS) entry which is preliminary data.</text>
</comment>
<accession>A0ABU2V8W8</accession>
<evidence type="ECO:0000313" key="2">
    <source>
        <dbReference type="Proteomes" id="UP001183824"/>
    </source>
</evidence>
<sequence length="421" mass="45326">MNSNSRILMTAEPYGFGPSSKALAIARELAEAHGMRAYFTGLGTAYSAATREAELFSAISTSARYDTDLLAEEVRGHDLVISVMEPSLALAAAAEEVPCLYVDSLFWMWDWPDEFADLEGPQEQQIRRITEGTRQQRRGALREAINLPMHEAQYVAHRVAAQVCYQRYGGEAEPTRSRARDACAAKPTGAIVDRVPAARQLGGDSPALIVSVSGLSNEFTEESYATGWTRAVIDTIADAIKGTAFEGSGTRVGGNADILDTLSVGADRSLEIKPWHSHEDFMLDLSRAAAFAAPPGITSIAESWAIGVPFFALPIQHYAHASILQRMRGSNADAFPGIDAGATPTTGDLVDVTATVLNSVIADLLEGGRARTAAVDHVREFLVGLAENRTTFIARQDLWLSQLFGSADGASEVVREAHRLC</sequence>
<evidence type="ECO:0000313" key="1">
    <source>
        <dbReference type="EMBL" id="MDT0481889.1"/>
    </source>
</evidence>
<dbReference type="RefSeq" id="WP_311714927.1">
    <property type="nucleotide sequence ID" value="NZ_JAVREZ010000005.1"/>
</dbReference>
<protein>
    <recommendedName>
        <fullName evidence="3">Glycosyltransferase</fullName>
    </recommendedName>
</protein>
<evidence type="ECO:0008006" key="3">
    <source>
        <dbReference type="Google" id="ProtNLM"/>
    </source>
</evidence>
<reference evidence="2" key="1">
    <citation type="submission" date="2023-07" db="EMBL/GenBank/DDBJ databases">
        <title>30 novel species of actinomycetes from the DSMZ collection.</title>
        <authorList>
            <person name="Nouioui I."/>
        </authorList>
    </citation>
    <scope>NUCLEOTIDE SEQUENCE [LARGE SCALE GENOMIC DNA]</scope>
    <source>
        <strain evidence="2">DSM 41640</strain>
    </source>
</reference>